<gene>
    <name evidence="2" type="ORF">DME_LOCUS6365</name>
</gene>
<proteinExistence type="predicted"/>
<keyword evidence="1" id="KW-0812">Transmembrane</keyword>
<keyword evidence="1" id="KW-1133">Transmembrane helix</keyword>
<name>A0A158Q3A7_DRAME</name>
<reference evidence="2 4" key="2">
    <citation type="submission" date="2018-11" db="EMBL/GenBank/DDBJ databases">
        <authorList>
            <consortium name="Pathogen Informatics"/>
        </authorList>
    </citation>
    <scope>NUCLEOTIDE SEQUENCE [LARGE SCALE GENOMIC DNA]</scope>
</reference>
<reference evidence="5" key="1">
    <citation type="submission" date="2016-04" db="UniProtKB">
        <authorList>
            <consortium name="WormBaseParasite"/>
        </authorList>
    </citation>
    <scope>IDENTIFICATION</scope>
</reference>
<evidence type="ECO:0000313" key="4">
    <source>
        <dbReference type="Proteomes" id="UP000274756"/>
    </source>
</evidence>
<evidence type="ECO:0000313" key="3">
    <source>
        <dbReference type="Proteomes" id="UP000038040"/>
    </source>
</evidence>
<keyword evidence="1" id="KW-0472">Membrane</keyword>
<sequence>MQNRDFQANEDPSGRASNFHTTVARHFQALWSDVHHKQRSTICSMQNCAKIKRRKPYMKKMNTPGPEDLGANSDDETSEFMSFCAEHCSSSDTLSAADQTAETSMTLKSSEIEAYALEAAATRDKRRFSNPSFTDPCSTHYPANTDSPQTIRSNLPRCSSTPLVHYSRVPKFYQQFNVASNIASSIQVIPESFDEFSQFHVKKKNELFPLTASMSAKCREDEIVEFKKFVFCSSQQSCLLHKKLLRKESGKFQNSAKYCICRITRFLEKDQITDICITVNATSLLITGLLHLEIESISNVYKCIKIKKLNFGLFCNFIILPIKKFIIIVLYHCYLLSMTSVVALRAFRFFLNFCSKDFLHSIPSESTANHIIETALFDYCSSPQYWTVGTLIRRNFVV</sequence>
<dbReference type="Proteomes" id="UP000274756">
    <property type="component" value="Unassembled WGS sequence"/>
</dbReference>
<keyword evidence="4" id="KW-1185">Reference proteome</keyword>
<dbReference type="EMBL" id="UYYG01001155">
    <property type="protein sequence ID" value="VDN56392.1"/>
    <property type="molecule type" value="Genomic_DNA"/>
</dbReference>
<dbReference type="WBParaSite" id="DME_0000200501-mRNA-1">
    <property type="protein sequence ID" value="DME_0000200501-mRNA-1"/>
    <property type="gene ID" value="DME_0000200501"/>
</dbReference>
<dbReference type="AlphaFoldDB" id="A0A158Q3A7"/>
<protein>
    <submittedName>
        <fullName evidence="2 5">Uncharacterized protein</fullName>
    </submittedName>
</protein>
<accession>A0A158Q3A7</accession>
<evidence type="ECO:0000313" key="2">
    <source>
        <dbReference type="EMBL" id="VDN56392.1"/>
    </source>
</evidence>
<evidence type="ECO:0000256" key="1">
    <source>
        <dbReference type="SAM" id="Phobius"/>
    </source>
</evidence>
<dbReference type="Proteomes" id="UP000038040">
    <property type="component" value="Unplaced"/>
</dbReference>
<organism evidence="3 5">
    <name type="scientific">Dracunculus medinensis</name>
    <name type="common">Guinea worm</name>
    <dbReference type="NCBI Taxonomy" id="318479"/>
    <lineage>
        <taxon>Eukaryota</taxon>
        <taxon>Metazoa</taxon>
        <taxon>Ecdysozoa</taxon>
        <taxon>Nematoda</taxon>
        <taxon>Chromadorea</taxon>
        <taxon>Rhabditida</taxon>
        <taxon>Spirurina</taxon>
        <taxon>Dracunculoidea</taxon>
        <taxon>Dracunculidae</taxon>
        <taxon>Dracunculus</taxon>
    </lineage>
</organism>
<evidence type="ECO:0000313" key="5">
    <source>
        <dbReference type="WBParaSite" id="DME_0000200501-mRNA-1"/>
    </source>
</evidence>
<feature type="transmembrane region" description="Helical" evidence="1">
    <location>
        <begin position="325"/>
        <end position="347"/>
    </location>
</feature>